<organism evidence="1 2">
    <name type="scientific">Botrytis tulipae</name>
    <dbReference type="NCBI Taxonomy" id="87230"/>
    <lineage>
        <taxon>Eukaryota</taxon>
        <taxon>Fungi</taxon>
        <taxon>Dikarya</taxon>
        <taxon>Ascomycota</taxon>
        <taxon>Pezizomycotina</taxon>
        <taxon>Leotiomycetes</taxon>
        <taxon>Helotiales</taxon>
        <taxon>Sclerotiniaceae</taxon>
        <taxon>Botrytis</taxon>
    </lineage>
</organism>
<dbReference type="Proteomes" id="UP000297777">
    <property type="component" value="Unassembled WGS sequence"/>
</dbReference>
<sequence length="500" mass="56983">MLQGNLTIGSAHETCQQNTWGIVALREPVKFVWQVSIWPWPLAGRFALPGKSKNQSALIGKGKTGVLNAQDNLLFDRMDFFISAETKSANIVDKLIIMDGFGDLADFDPRDGLDDMDKYDSDNMDIMGIRAKYNNISGFDIMVEFDSDEFEDMDVSDRMEVSEFGSDIMDESDVDESSAGHPSTHRKVTGMDEINELINDLENAGTETQEEITSLSPRGDKVAELLQLIPKVCDLTIKFSCYLDSPNNCFGKKLLTALCSLDIETFAHRAMNPTPPTNLRLSRDKSLRTDFGQRNLLKLVASWPNLHTLHIEGYTNGPPYGEELPLVTCALRFVTFENLTGNYGFISRIFAGSAYSLVGFEAWTLSIDEHFQPMDPLLRPVLPSIQSLDISGYNHPSDRFLRHELPSAHHLCNLRLRGHNKGPNRVMRAVFQKLMKTREWRRTSLRKIISHKHKKRKLKSQIQTFQWQLLDYKDADGIKKQDKLKRKLQKKQRKLLAWKE</sequence>
<protein>
    <submittedName>
        <fullName evidence="1">Uncharacterized protein</fullName>
    </submittedName>
</protein>
<dbReference type="AlphaFoldDB" id="A0A4Z1EGD0"/>
<evidence type="ECO:0000313" key="1">
    <source>
        <dbReference type="EMBL" id="TGO10580.1"/>
    </source>
</evidence>
<accession>A0A4Z1EGD0</accession>
<keyword evidence="2" id="KW-1185">Reference proteome</keyword>
<reference evidence="1 2" key="1">
    <citation type="submission" date="2017-12" db="EMBL/GenBank/DDBJ databases">
        <title>Comparative genomics of Botrytis spp.</title>
        <authorList>
            <person name="Valero-Jimenez C.A."/>
            <person name="Tapia P."/>
            <person name="Veloso J."/>
            <person name="Silva-Moreno E."/>
            <person name="Staats M."/>
            <person name="Valdes J.H."/>
            <person name="Van Kan J.A.L."/>
        </authorList>
    </citation>
    <scope>NUCLEOTIDE SEQUENCE [LARGE SCALE GENOMIC DNA]</scope>
    <source>
        <strain evidence="1 2">Bt9001</strain>
    </source>
</reference>
<proteinExistence type="predicted"/>
<name>A0A4Z1EGD0_9HELO</name>
<comment type="caution">
    <text evidence="1">The sequence shown here is derived from an EMBL/GenBank/DDBJ whole genome shotgun (WGS) entry which is preliminary data.</text>
</comment>
<evidence type="ECO:0000313" key="2">
    <source>
        <dbReference type="Proteomes" id="UP000297777"/>
    </source>
</evidence>
<dbReference type="EMBL" id="PQXH01000131">
    <property type="protein sequence ID" value="TGO10580.1"/>
    <property type="molecule type" value="Genomic_DNA"/>
</dbReference>
<dbReference type="OrthoDB" id="3520958at2759"/>
<gene>
    <name evidence="1" type="ORF">BTUL_0131g00200</name>
</gene>